<evidence type="ECO:0000313" key="6">
    <source>
        <dbReference type="EMBL" id="MDT0617368.1"/>
    </source>
</evidence>
<evidence type="ECO:0000259" key="5">
    <source>
        <dbReference type="PROSITE" id="PS50977"/>
    </source>
</evidence>
<dbReference type="Gene3D" id="1.10.10.60">
    <property type="entry name" value="Homeodomain-like"/>
    <property type="match status" value="1"/>
</dbReference>
<dbReference type="EMBL" id="JAVRHY010000002">
    <property type="protein sequence ID" value="MDT0617368.1"/>
    <property type="molecule type" value="Genomic_DNA"/>
</dbReference>
<dbReference type="PROSITE" id="PS50977">
    <property type="entry name" value="HTH_TETR_2"/>
    <property type="match status" value="1"/>
</dbReference>
<evidence type="ECO:0000256" key="1">
    <source>
        <dbReference type="ARBA" id="ARBA00023015"/>
    </source>
</evidence>
<evidence type="ECO:0000256" key="4">
    <source>
        <dbReference type="PROSITE-ProRule" id="PRU00335"/>
    </source>
</evidence>
<keyword evidence="2 4" id="KW-0238">DNA-binding</keyword>
<keyword evidence="7" id="KW-1185">Reference proteome</keyword>
<dbReference type="RefSeq" id="WP_311657106.1">
    <property type="nucleotide sequence ID" value="NZ_JAVRHY010000002.1"/>
</dbReference>
<dbReference type="SUPFAM" id="SSF46689">
    <property type="entry name" value="Homeodomain-like"/>
    <property type="match status" value="1"/>
</dbReference>
<keyword evidence="1" id="KW-0805">Transcription regulation</keyword>
<accession>A0ABU3B7U5</accession>
<evidence type="ECO:0000256" key="2">
    <source>
        <dbReference type="ARBA" id="ARBA00023125"/>
    </source>
</evidence>
<name>A0ABU3B7U5_9GAMM</name>
<dbReference type="InterPro" id="IPR001647">
    <property type="entry name" value="HTH_TetR"/>
</dbReference>
<evidence type="ECO:0000256" key="3">
    <source>
        <dbReference type="ARBA" id="ARBA00023163"/>
    </source>
</evidence>
<feature type="DNA-binding region" description="H-T-H motif" evidence="4">
    <location>
        <begin position="29"/>
        <end position="48"/>
    </location>
</feature>
<evidence type="ECO:0000313" key="7">
    <source>
        <dbReference type="Proteomes" id="UP001259982"/>
    </source>
</evidence>
<dbReference type="SUPFAM" id="SSF48498">
    <property type="entry name" value="Tetracyclin repressor-like, C-terminal domain"/>
    <property type="match status" value="1"/>
</dbReference>
<dbReference type="Pfam" id="PF16925">
    <property type="entry name" value="TetR_C_13"/>
    <property type="match status" value="1"/>
</dbReference>
<protein>
    <submittedName>
        <fullName evidence="6">TetR/AcrR family transcriptional regulator</fullName>
    </submittedName>
</protein>
<keyword evidence="3" id="KW-0804">Transcription</keyword>
<organism evidence="6 7">
    <name type="scientific">Spectribacter acetivorans</name>
    <dbReference type="NCBI Taxonomy" id="3075603"/>
    <lineage>
        <taxon>Bacteria</taxon>
        <taxon>Pseudomonadati</taxon>
        <taxon>Pseudomonadota</taxon>
        <taxon>Gammaproteobacteria</taxon>
        <taxon>Salinisphaerales</taxon>
        <taxon>Salinisphaeraceae</taxon>
        <taxon>Spectribacter</taxon>
    </lineage>
</organism>
<dbReference type="InterPro" id="IPR009057">
    <property type="entry name" value="Homeodomain-like_sf"/>
</dbReference>
<dbReference type="PRINTS" id="PR00455">
    <property type="entry name" value="HTHTETR"/>
</dbReference>
<dbReference type="Gene3D" id="1.10.357.10">
    <property type="entry name" value="Tetracycline Repressor, domain 2"/>
    <property type="match status" value="1"/>
</dbReference>
<feature type="domain" description="HTH tetR-type" evidence="5">
    <location>
        <begin position="6"/>
        <end position="66"/>
    </location>
</feature>
<dbReference type="Proteomes" id="UP001259982">
    <property type="component" value="Unassembled WGS sequence"/>
</dbReference>
<reference evidence="6 7" key="1">
    <citation type="submission" date="2023-09" db="EMBL/GenBank/DDBJ databases">
        <authorList>
            <person name="Rey-Velasco X."/>
        </authorList>
    </citation>
    <scope>NUCLEOTIDE SEQUENCE [LARGE SCALE GENOMIC DNA]</scope>
    <source>
        <strain evidence="6 7">P385</strain>
    </source>
</reference>
<comment type="caution">
    <text evidence="6">The sequence shown here is derived from an EMBL/GenBank/DDBJ whole genome shotgun (WGS) entry which is preliminary data.</text>
</comment>
<proteinExistence type="predicted"/>
<sequence length="202" mass="21368">MPRTREFDRTAVLDKAMHAFWEGGYRATSLDHLLAATGLSKSSLYDTFGGKQALLLECLDAYGRQLFAGPIEPLLRVDAAFDDIREVFTRILAHAATPAGRRGCLANTCIGELGGRDAAVSAATGAIVERIESGFAAAVATAQARGEITNPESPAVLARFLFNTLSGLNLAARAGASHERLHDIVRVTLDALAPAPAVAHTE</sequence>
<dbReference type="InterPro" id="IPR011075">
    <property type="entry name" value="TetR_C"/>
</dbReference>
<dbReference type="InterPro" id="IPR036271">
    <property type="entry name" value="Tet_transcr_reg_TetR-rel_C_sf"/>
</dbReference>
<dbReference type="PANTHER" id="PTHR47506">
    <property type="entry name" value="TRANSCRIPTIONAL REGULATORY PROTEIN"/>
    <property type="match status" value="1"/>
</dbReference>
<gene>
    <name evidence="6" type="ORF">RM531_02675</name>
</gene>
<dbReference type="PANTHER" id="PTHR47506:SF10">
    <property type="entry name" value="TRANSCRIPTIONAL REGULATORY PROTEIN"/>
    <property type="match status" value="1"/>
</dbReference>
<dbReference type="Pfam" id="PF00440">
    <property type="entry name" value="TetR_N"/>
    <property type="match status" value="1"/>
</dbReference>